<evidence type="ECO:0000256" key="1">
    <source>
        <dbReference type="ARBA" id="ARBA00004496"/>
    </source>
</evidence>
<evidence type="ECO:0000256" key="4">
    <source>
        <dbReference type="ARBA" id="ARBA00022490"/>
    </source>
</evidence>
<comment type="subunit">
    <text evidence="3 12">Monomer.</text>
</comment>
<keyword evidence="6 12" id="KW-0479">Metal-binding</keyword>
<dbReference type="Pfam" id="PF09190">
    <property type="entry name" value="DALR_2"/>
    <property type="match status" value="1"/>
</dbReference>
<feature type="short sequence motif" description="'KMSKS' region" evidence="12">
    <location>
        <begin position="269"/>
        <end position="273"/>
    </location>
</feature>
<evidence type="ECO:0000256" key="5">
    <source>
        <dbReference type="ARBA" id="ARBA00022598"/>
    </source>
</evidence>
<comment type="cofactor">
    <cofactor evidence="12">
        <name>Zn(2+)</name>
        <dbReference type="ChEBI" id="CHEBI:29105"/>
    </cofactor>
    <text evidence="12">Binds 1 zinc ion per subunit.</text>
</comment>
<dbReference type="Proteomes" id="UP000011563">
    <property type="component" value="Chromosome"/>
</dbReference>
<dbReference type="KEGG" id="kbt:BCUE_0393"/>
<dbReference type="GO" id="GO:0006423">
    <property type="term" value="P:cysteinyl-tRNA aminoacylation"/>
    <property type="evidence" value="ECO:0007669"/>
    <property type="project" value="UniProtKB-UniRule"/>
</dbReference>
<dbReference type="InterPro" id="IPR014729">
    <property type="entry name" value="Rossmann-like_a/b/a_fold"/>
</dbReference>
<reference evidence="14 15" key="1">
    <citation type="journal article" date="2013" name="Genome Biol. Evol.">
        <title>Genome evolution and phylogenomic analysis of candidatus kinetoplastibacterium, the betaproteobacterial endosymbionts of strigomonas and angomonas.</title>
        <authorList>
            <person name="Alves J.M."/>
            <person name="Serrano M.G."/>
            <person name="Maia da Silva F."/>
            <person name="Voegtly L.J."/>
            <person name="Matveyev A.V."/>
            <person name="Teixeira M.M."/>
            <person name="Camargo E.P."/>
            <person name="Buck G.A."/>
        </authorList>
    </citation>
    <scope>NUCLEOTIDE SEQUENCE [LARGE SCALE GENOMIC DNA]</scope>
    <source>
        <strain evidence="14 15">TCC012E</strain>
    </source>
</reference>
<accession>M1LZW7</accession>
<feature type="domain" description="Cysteinyl-tRNA synthetase class Ia DALR" evidence="13">
    <location>
        <begin position="359"/>
        <end position="414"/>
    </location>
</feature>
<dbReference type="PATRIC" id="fig|1208922.3.peg.158"/>
<dbReference type="CDD" id="cd07963">
    <property type="entry name" value="Anticodon_Ia_Cys"/>
    <property type="match status" value="1"/>
</dbReference>
<feature type="short sequence motif" description="'HIGH' region" evidence="12">
    <location>
        <begin position="30"/>
        <end position="40"/>
    </location>
</feature>
<proteinExistence type="inferred from homology"/>
<keyword evidence="11 12" id="KW-0030">Aminoacyl-tRNA synthetase</keyword>
<keyword evidence="15" id="KW-1185">Reference proteome</keyword>
<feature type="binding site" evidence="12">
    <location>
        <position position="28"/>
    </location>
    <ligand>
        <name>Zn(2+)</name>
        <dbReference type="ChEBI" id="CHEBI:29105"/>
    </ligand>
</feature>
<dbReference type="PANTHER" id="PTHR10890">
    <property type="entry name" value="CYSTEINYL-TRNA SYNTHETASE"/>
    <property type="match status" value="1"/>
</dbReference>
<keyword evidence="5 12" id="KW-0436">Ligase</keyword>
<keyword evidence="4 12" id="KW-0963">Cytoplasm</keyword>
<dbReference type="SUPFAM" id="SSF47323">
    <property type="entry name" value="Anticodon-binding domain of a subclass of class I aminoacyl-tRNA synthetases"/>
    <property type="match status" value="1"/>
</dbReference>
<keyword evidence="10 12" id="KW-0648">Protein biosynthesis</keyword>
<dbReference type="GO" id="GO:0004817">
    <property type="term" value="F:cysteine-tRNA ligase activity"/>
    <property type="evidence" value="ECO:0007669"/>
    <property type="project" value="UniProtKB-UniRule"/>
</dbReference>
<dbReference type="AlphaFoldDB" id="M1LZW7"/>
<feature type="binding site" evidence="12">
    <location>
        <position position="237"/>
    </location>
    <ligand>
        <name>Zn(2+)</name>
        <dbReference type="ChEBI" id="CHEBI:29105"/>
    </ligand>
</feature>
<evidence type="ECO:0000259" key="13">
    <source>
        <dbReference type="SMART" id="SM00840"/>
    </source>
</evidence>
<dbReference type="GO" id="GO:0005829">
    <property type="term" value="C:cytosol"/>
    <property type="evidence" value="ECO:0007669"/>
    <property type="project" value="TreeGrafter"/>
</dbReference>
<organism evidence="14 15">
    <name type="scientific">Candidatus Kinetoplastidibacterium blastocrithidiae TCC012E</name>
    <dbReference type="NCBI Taxonomy" id="1208922"/>
    <lineage>
        <taxon>Bacteria</taxon>
        <taxon>Pseudomonadati</taxon>
        <taxon>Pseudomonadota</taxon>
        <taxon>Betaproteobacteria</taxon>
        <taxon>Candidatus Kinetoplastidibacterium</taxon>
    </lineage>
</organism>
<dbReference type="EMBL" id="CP003807">
    <property type="protein sequence ID" value="AGF49606.1"/>
    <property type="molecule type" value="Genomic_DNA"/>
</dbReference>
<dbReference type="InterPro" id="IPR024909">
    <property type="entry name" value="Cys-tRNA/MSH_ligase"/>
</dbReference>
<dbReference type="SMART" id="SM00840">
    <property type="entry name" value="DALR_2"/>
    <property type="match status" value="1"/>
</dbReference>
<evidence type="ECO:0000256" key="3">
    <source>
        <dbReference type="ARBA" id="ARBA00011245"/>
    </source>
</evidence>
<feature type="binding site" evidence="12">
    <location>
        <position position="272"/>
    </location>
    <ligand>
        <name>ATP</name>
        <dbReference type="ChEBI" id="CHEBI:30616"/>
    </ligand>
</feature>
<dbReference type="EC" id="6.1.1.16" evidence="12"/>
<dbReference type="Gene3D" id="1.20.120.640">
    <property type="entry name" value="Anticodon-binding domain of a subclass of class I aminoacyl-tRNA synthetases"/>
    <property type="match status" value="1"/>
</dbReference>
<dbReference type="InterPro" id="IPR015803">
    <property type="entry name" value="Cys-tRNA-ligase"/>
</dbReference>
<comment type="similarity">
    <text evidence="2 12">Belongs to the class-I aminoacyl-tRNA synthetase family.</text>
</comment>
<comment type="subcellular location">
    <subcellularLocation>
        <location evidence="1 12">Cytoplasm</location>
    </subcellularLocation>
</comment>
<dbReference type="InterPro" id="IPR032678">
    <property type="entry name" value="tRNA-synt_1_cat_dom"/>
</dbReference>
<dbReference type="PANTHER" id="PTHR10890:SF3">
    <property type="entry name" value="CYSTEINE--TRNA LIGASE, CYTOPLASMIC"/>
    <property type="match status" value="1"/>
</dbReference>
<feature type="binding site" evidence="12">
    <location>
        <position position="212"/>
    </location>
    <ligand>
        <name>Zn(2+)</name>
        <dbReference type="ChEBI" id="CHEBI:29105"/>
    </ligand>
</feature>
<dbReference type="Gene3D" id="3.40.50.620">
    <property type="entry name" value="HUPs"/>
    <property type="match status" value="1"/>
</dbReference>
<feature type="binding site" evidence="12">
    <location>
        <position position="241"/>
    </location>
    <ligand>
        <name>Zn(2+)</name>
        <dbReference type="ChEBI" id="CHEBI:29105"/>
    </ligand>
</feature>
<dbReference type="CDD" id="cd00672">
    <property type="entry name" value="CysRS_core"/>
    <property type="match status" value="1"/>
</dbReference>
<keyword evidence="7 12" id="KW-0547">Nucleotide-binding</keyword>
<dbReference type="InterPro" id="IPR009080">
    <property type="entry name" value="tRNAsynth_Ia_anticodon-bd"/>
</dbReference>
<evidence type="ECO:0000256" key="10">
    <source>
        <dbReference type="ARBA" id="ARBA00022917"/>
    </source>
</evidence>
<name>M1LZW7_9PROT</name>
<dbReference type="RefSeq" id="WP_015389979.1">
    <property type="nucleotide sequence ID" value="NC_020285.1"/>
</dbReference>
<dbReference type="Pfam" id="PF01406">
    <property type="entry name" value="tRNA-synt_1e"/>
    <property type="match status" value="1"/>
</dbReference>
<evidence type="ECO:0000256" key="9">
    <source>
        <dbReference type="ARBA" id="ARBA00022840"/>
    </source>
</evidence>
<dbReference type="NCBIfam" id="TIGR00435">
    <property type="entry name" value="cysS"/>
    <property type="match status" value="1"/>
</dbReference>
<dbReference type="GO" id="GO:0005524">
    <property type="term" value="F:ATP binding"/>
    <property type="evidence" value="ECO:0007669"/>
    <property type="project" value="UniProtKB-UniRule"/>
</dbReference>
<evidence type="ECO:0000313" key="14">
    <source>
        <dbReference type="EMBL" id="AGF49606.1"/>
    </source>
</evidence>
<evidence type="ECO:0000256" key="2">
    <source>
        <dbReference type="ARBA" id="ARBA00005594"/>
    </source>
</evidence>
<evidence type="ECO:0000256" key="12">
    <source>
        <dbReference type="HAMAP-Rule" id="MF_00041"/>
    </source>
</evidence>
<comment type="catalytic activity">
    <reaction evidence="12">
        <text>tRNA(Cys) + L-cysteine + ATP = L-cysteinyl-tRNA(Cys) + AMP + diphosphate</text>
        <dbReference type="Rhea" id="RHEA:17773"/>
        <dbReference type="Rhea" id="RHEA-COMP:9661"/>
        <dbReference type="Rhea" id="RHEA-COMP:9679"/>
        <dbReference type="ChEBI" id="CHEBI:30616"/>
        <dbReference type="ChEBI" id="CHEBI:33019"/>
        <dbReference type="ChEBI" id="CHEBI:35235"/>
        <dbReference type="ChEBI" id="CHEBI:78442"/>
        <dbReference type="ChEBI" id="CHEBI:78517"/>
        <dbReference type="ChEBI" id="CHEBI:456215"/>
        <dbReference type="EC" id="6.1.1.16"/>
    </reaction>
</comment>
<dbReference type="SUPFAM" id="SSF52374">
    <property type="entry name" value="Nucleotidylyl transferase"/>
    <property type="match status" value="1"/>
</dbReference>
<keyword evidence="9 12" id="KW-0067">ATP-binding</keyword>
<evidence type="ECO:0000313" key="15">
    <source>
        <dbReference type="Proteomes" id="UP000011563"/>
    </source>
</evidence>
<evidence type="ECO:0000256" key="6">
    <source>
        <dbReference type="ARBA" id="ARBA00022723"/>
    </source>
</evidence>
<sequence>MLQIYNTLTRTKSDFKPINYNVVNMYVCGMTVYDYCHLGHARIMVVFDIVQRWLRHIGFDVKYVRNITDIDDKIINKSLMEHKSIKEITDFYISAMHMDEDALSIEAPYKEPRATGYVDEMVNIIKLLENKDLAYRTPDGDVNFSTKSFSGYGKLSGMNLTELRSGNRIPVASSKIDPLDFVLWKASKQDDPNDSRWMSCYGPGRPGWHIECSAMSSSILGNPIDIHGGGPDLVFPHHENEIAQTEGAFGGNLANFWMHCGPLMVDDSKMSKSLGNYYTIRQAIGKESSPNDFRYQVNRREAEMLRFFIIRSHYRSKQNYTFENLVDAQNSLDRLYLALFNIGLKGEFKVDWRDDASVAFKSTMNDDFNTPEAMVILFDLASKVNKNKCIYSAKQLKSLAGTLGLLSQDPAVYFSESTRYKTSMIYNDSSDTISKEDIEGLIYKRSIFKKNNNYIEADKIRTMLKDHNIELEDKIDGTTNWRRV</sequence>
<evidence type="ECO:0000256" key="8">
    <source>
        <dbReference type="ARBA" id="ARBA00022833"/>
    </source>
</evidence>
<protein>
    <recommendedName>
        <fullName evidence="12">Cysteine--tRNA ligase</fullName>
        <ecNumber evidence="12">6.1.1.16</ecNumber>
    </recommendedName>
    <alternativeName>
        <fullName evidence="12">Cysteinyl-tRNA synthetase</fullName>
        <shortName evidence="12">CysRS</shortName>
    </alternativeName>
</protein>
<gene>
    <name evidence="12" type="primary">cysS</name>
    <name evidence="14" type="ORF">BCUE_0393</name>
</gene>
<keyword evidence="8 12" id="KW-0862">Zinc</keyword>
<evidence type="ECO:0000256" key="11">
    <source>
        <dbReference type="ARBA" id="ARBA00023146"/>
    </source>
</evidence>
<evidence type="ECO:0000256" key="7">
    <source>
        <dbReference type="ARBA" id="ARBA00022741"/>
    </source>
</evidence>
<dbReference type="PRINTS" id="PR00983">
    <property type="entry name" value="TRNASYNTHCYS"/>
</dbReference>
<dbReference type="HOGENOM" id="CLU_013528_0_1_4"/>
<dbReference type="InterPro" id="IPR015273">
    <property type="entry name" value="Cys-tRNA-synt_Ia_DALR"/>
</dbReference>
<dbReference type="HAMAP" id="MF_00041">
    <property type="entry name" value="Cys_tRNA_synth"/>
    <property type="match status" value="1"/>
</dbReference>
<dbReference type="GO" id="GO:0008270">
    <property type="term" value="F:zinc ion binding"/>
    <property type="evidence" value="ECO:0007669"/>
    <property type="project" value="UniProtKB-UniRule"/>
</dbReference>